<dbReference type="InterPro" id="IPR017816">
    <property type="entry name" value="MycoS_dep_FDH"/>
</dbReference>
<evidence type="ECO:0000259" key="8">
    <source>
        <dbReference type="Pfam" id="PF08240"/>
    </source>
</evidence>
<keyword evidence="4 6" id="KW-0862">Zinc</keyword>
<feature type="domain" description="Alcohol dehydrogenase-like C-terminal" evidence="7">
    <location>
        <begin position="199"/>
        <end position="333"/>
    </location>
</feature>
<dbReference type="PANTHER" id="PTHR43350:SF21">
    <property type="entry name" value="S-NITROSOMYCOTHIOL REDUCTASE MSCR"/>
    <property type="match status" value="1"/>
</dbReference>
<dbReference type="Gene3D" id="3.40.50.720">
    <property type="entry name" value="NAD(P)-binding Rossmann-like Domain"/>
    <property type="match status" value="1"/>
</dbReference>
<evidence type="ECO:0000259" key="7">
    <source>
        <dbReference type="Pfam" id="PF00107"/>
    </source>
</evidence>
<organism evidence="9 10">
    <name type="scientific">Kineococcus gynurae</name>
    <dbReference type="NCBI Taxonomy" id="452979"/>
    <lineage>
        <taxon>Bacteria</taxon>
        <taxon>Bacillati</taxon>
        <taxon>Actinomycetota</taxon>
        <taxon>Actinomycetes</taxon>
        <taxon>Kineosporiales</taxon>
        <taxon>Kineosporiaceae</taxon>
        <taxon>Kineococcus</taxon>
    </lineage>
</organism>
<keyword evidence="3 6" id="KW-0479">Metal-binding</keyword>
<dbReference type="PROSITE" id="PS00059">
    <property type="entry name" value="ADH_ZINC"/>
    <property type="match status" value="1"/>
</dbReference>
<dbReference type="RefSeq" id="WP_380139782.1">
    <property type="nucleotide sequence ID" value="NZ_JBHLUI010000012.1"/>
</dbReference>
<dbReference type="InterPro" id="IPR036291">
    <property type="entry name" value="NAD(P)-bd_dom_sf"/>
</dbReference>
<dbReference type="SUPFAM" id="SSF51735">
    <property type="entry name" value="NAD(P)-binding Rossmann-fold domains"/>
    <property type="match status" value="1"/>
</dbReference>
<dbReference type="Gene3D" id="3.90.180.10">
    <property type="entry name" value="Medium-chain alcohol dehydrogenases, catalytic domain"/>
    <property type="match status" value="1"/>
</dbReference>
<dbReference type="Pfam" id="PF08240">
    <property type="entry name" value="ADH_N"/>
    <property type="match status" value="1"/>
</dbReference>
<dbReference type="InterPro" id="IPR013149">
    <property type="entry name" value="ADH-like_C"/>
</dbReference>
<dbReference type="InterPro" id="IPR002328">
    <property type="entry name" value="ADH_Zn_CS"/>
</dbReference>
<evidence type="ECO:0000256" key="1">
    <source>
        <dbReference type="ARBA" id="ARBA00001947"/>
    </source>
</evidence>
<protein>
    <submittedName>
        <fullName evidence="9">S-(Hydroxymethyl)mycothiol dehydrogenase</fullName>
        <ecNumber evidence="9">1.1.1.306</ecNumber>
    </submittedName>
</protein>
<dbReference type="InterPro" id="IPR013154">
    <property type="entry name" value="ADH-like_N"/>
</dbReference>
<keyword evidence="5 9" id="KW-0560">Oxidoreductase</keyword>
<evidence type="ECO:0000313" key="10">
    <source>
        <dbReference type="Proteomes" id="UP001589748"/>
    </source>
</evidence>
<accession>A0ABV5LP92</accession>
<dbReference type="EMBL" id="JBHMDM010000001">
    <property type="protein sequence ID" value="MFB9375867.1"/>
    <property type="molecule type" value="Genomic_DNA"/>
</dbReference>
<dbReference type="EC" id="1.1.1.306" evidence="9"/>
<evidence type="ECO:0000256" key="6">
    <source>
        <dbReference type="RuleBase" id="RU361277"/>
    </source>
</evidence>
<comment type="similarity">
    <text evidence="2 6">Belongs to the zinc-containing alcohol dehydrogenase family.</text>
</comment>
<name>A0ABV5LP92_9ACTN</name>
<evidence type="ECO:0000313" key="9">
    <source>
        <dbReference type="EMBL" id="MFB9375867.1"/>
    </source>
</evidence>
<evidence type="ECO:0000256" key="5">
    <source>
        <dbReference type="ARBA" id="ARBA00023002"/>
    </source>
</evidence>
<dbReference type="Pfam" id="PF00107">
    <property type="entry name" value="ADH_zinc_N"/>
    <property type="match status" value="1"/>
</dbReference>
<dbReference type="Proteomes" id="UP001589748">
    <property type="component" value="Unassembled WGS sequence"/>
</dbReference>
<keyword evidence="10" id="KW-1185">Reference proteome</keyword>
<feature type="domain" description="Alcohol dehydrogenase-like N-terminal" evidence="8">
    <location>
        <begin position="28"/>
        <end position="148"/>
    </location>
</feature>
<dbReference type="SUPFAM" id="SSF50129">
    <property type="entry name" value="GroES-like"/>
    <property type="match status" value="2"/>
</dbReference>
<comment type="caution">
    <text evidence="9">The sequence shown here is derived from an EMBL/GenBank/DDBJ whole genome shotgun (WGS) entry which is preliminary data.</text>
</comment>
<dbReference type="GO" id="GO:0050607">
    <property type="term" value="F:mycothiol-dependent formaldehyde dehydrogenase activity"/>
    <property type="evidence" value="ECO:0007669"/>
    <property type="project" value="UniProtKB-EC"/>
</dbReference>
<gene>
    <name evidence="9" type="ORF">ACFFVI_02690</name>
</gene>
<evidence type="ECO:0000256" key="4">
    <source>
        <dbReference type="ARBA" id="ARBA00022833"/>
    </source>
</evidence>
<proteinExistence type="inferred from homology"/>
<evidence type="ECO:0000256" key="2">
    <source>
        <dbReference type="ARBA" id="ARBA00008072"/>
    </source>
</evidence>
<dbReference type="PANTHER" id="PTHR43350">
    <property type="entry name" value="NAD-DEPENDENT ALCOHOL DEHYDROGENASE"/>
    <property type="match status" value="1"/>
</dbReference>
<comment type="cofactor">
    <cofactor evidence="1 6">
        <name>Zn(2+)</name>
        <dbReference type="ChEBI" id="CHEBI:29105"/>
    </cofactor>
</comment>
<evidence type="ECO:0000256" key="3">
    <source>
        <dbReference type="ARBA" id="ARBA00022723"/>
    </source>
</evidence>
<dbReference type="InterPro" id="IPR011032">
    <property type="entry name" value="GroES-like_sf"/>
</dbReference>
<sequence length="388" mass="40234">MSWTVPAVIARAQGAPVETVEIIVPDPGPGEVVVDVAACGVCHTDLHYREGGISQDYPFLLGHEAAGTIAAVGPDVTTHAVGDPVVLNWRAVCGTCRACTRGRPQYCFATHNATQKMTLTDGTPLSPALGIGAFAEKTLVAAGQATKIDTRIYEDNPDLDYDPAVAGLLGCGVMAGLGAAINTAPVTRGDTVAVIGCGGVGAAAIAGATLAGARRVIAVDIDDQKLQRALTLGATHTVNSKELDQDGVVEAVQALTDGFGADVVIDAVGLPATYRQAFYARDLAGTVVLVGVPTPEMTLELPLLDVFGRGGALKSSWYGDCLPERDFPHLLELHARGRLPLDAFVSERIALDQVENAFATMKTGAVLRSVVTIDEGSRTGTETPADAR</sequence>
<dbReference type="NCBIfam" id="TIGR03451">
    <property type="entry name" value="mycoS_dep_FDH"/>
    <property type="match status" value="1"/>
</dbReference>
<reference evidence="9 10" key="1">
    <citation type="submission" date="2024-09" db="EMBL/GenBank/DDBJ databases">
        <authorList>
            <person name="Sun Q."/>
            <person name="Mori K."/>
        </authorList>
    </citation>
    <scope>NUCLEOTIDE SEQUENCE [LARGE SCALE GENOMIC DNA]</scope>
    <source>
        <strain evidence="9 10">TISTR 1856</strain>
    </source>
</reference>